<dbReference type="STRING" id="1121877.FEAC_01190"/>
<dbReference type="eggNOG" id="ENOG5031DFF">
    <property type="taxonomic scope" value="Bacteria"/>
</dbReference>
<gene>
    <name evidence="2" type="ORF">FEAC_01190</name>
</gene>
<dbReference type="AlphaFoldDB" id="A0A0D8FYZ4"/>
<feature type="transmembrane region" description="Helical" evidence="1">
    <location>
        <begin position="105"/>
        <end position="125"/>
    </location>
</feature>
<dbReference type="Proteomes" id="UP000032336">
    <property type="component" value="Unassembled WGS sequence"/>
</dbReference>
<evidence type="ECO:0000256" key="1">
    <source>
        <dbReference type="SAM" id="Phobius"/>
    </source>
</evidence>
<evidence type="ECO:0008006" key="4">
    <source>
        <dbReference type="Google" id="ProtNLM"/>
    </source>
</evidence>
<name>A0A0D8FYZ4_9ACTN</name>
<dbReference type="RefSeq" id="WP_035388086.1">
    <property type="nucleotide sequence ID" value="NZ_JQKF01000001.1"/>
</dbReference>
<dbReference type="EMBL" id="JXUW01000001">
    <property type="protein sequence ID" value="KJE78127.1"/>
    <property type="molecule type" value="Genomic_DNA"/>
</dbReference>
<keyword evidence="1" id="KW-1133">Transmembrane helix</keyword>
<evidence type="ECO:0000313" key="3">
    <source>
        <dbReference type="Proteomes" id="UP000032336"/>
    </source>
</evidence>
<feature type="transmembrane region" description="Helical" evidence="1">
    <location>
        <begin position="81"/>
        <end position="99"/>
    </location>
</feature>
<dbReference type="GeneID" id="78371475"/>
<organism evidence="2 3">
    <name type="scientific">Ferrimicrobium acidiphilum DSM 19497</name>
    <dbReference type="NCBI Taxonomy" id="1121877"/>
    <lineage>
        <taxon>Bacteria</taxon>
        <taxon>Bacillati</taxon>
        <taxon>Actinomycetota</taxon>
        <taxon>Acidimicrobiia</taxon>
        <taxon>Acidimicrobiales</taxon>
        <taxon>Acidimicrobiaceae</taxon>
        <taxon>Ferrimicrobium</taxon>
    </lineage>
</organism>
<evidence type="ECO:0000313" key="2">
    <source>
        <dbReference type="EMBL" id="KJE78127.1"/>
    </source>
</evidence>
<accession>A0A0D8FYZ4</accession>
<reference evidence="2 3" key="1">
    <citation type="submission" date="2015-01" db="EMBL/GenBank/DDBJ databases">
        <title>Draft genome of the acidophilic iron oxidizer Ferrimicrobium acidiphilum strain T23.</title>
        <authorList>
            <person name="Poehlein A."/>
            <person name="Eisen S."/>
            <person name="Schloemann M."/>
            <person name="Johnson B.D."/>
            <person name="Daniel R."/>
            <person name="Muehling M."/>
        </authorList>
    </citation>
    <scope>NUCLEOTIDE SEQUENCE [LARGE SCALE GENOMIC DNA]</scope>
    <source>
        <strain evidence="2 3">T23</strain>
    </source>
</reference>
<sequence>MDRESAADKNSELLATAEDRERARTLLLQRFRSGDLDFDEYEVRLMLLTKARKVSQIYEATFERTRAPFVGPRWDRRIRRIDSFGLIPVAALAVLSFFMGWVVPLLIIIAVVLVVINLGYGLQWLRFRPIKRSLSRSNHAV</sequence>
<keyword evidence="1" id="KW-0472">Membrane</keyword>
<comment type="caution">
    <text evidence="2">The sequence shown here is derived from an EMBL/GenBank/DDBJ whole genome shotgun (WGS) entry which is preliminary data.</text>
</comment>
<keyword evidence="3" id="KW-1185">Reference proteome</keyword>
<keyword evidence="1" id="KW-0812">Transmembrane</keyword>
<protein>
    <recommendedName>
        <fullName evidence="4">DUF1707 domain-containing protein</fullName>
    </recommendedName>
</protein>
<proteinExistence type="predicted"/>